<keyword evidence="2" id="KW-1185">Reference proteome</keyword>
<sequence>MANRLPQMFSMGLSFGAYGGSGGMLSGGYDDVTAPDSIDVPRWVC</sequence>
<accession>A0A2G8REY7</accession>
<comment type="caution">
    <text evidence="1">The sequence shown here is derived from an EMBL/GenBank/DDBJ whole genome shotgun (WGS) entry which is preliminary data.</text>
</comment>
<gene>
    <name evidence="1" type="ORF">P775_11260</name>
</gene>
<dbReference type="AlphaFoldDB" id="A0A2G8REY7"/>
<evidence type="ECO:0000313" key="1">
    <source>
        <dbReference type="EMBL" id="PIL20053.1"/>
    </source>
</evidence>
<reference evidence="1 2" key="1">
    <citation type="submission" date="2013-09" db="EMBL/GenBank/DDBJ databases">
        <title>Genome sequencing of Phaeobacter antarcticus sp. nov. SM1211.</title>
        <authorList>
            <person name="Zhang X.-Y."/>
            <person name="Liu C."/>
            <person name="Chen X.-L."/>
            <person name="Xie B.-B."/>
            <person name="Qin Q.-L."/>
            <person name="Rong J.-C."/>
            <person name="Zhang Y.-Z."/>
        </authorList>
    </citation>
    <scope>NUCLEOTIDE SEQUENCE [LARGE SCALE GENOMIC DNA]</scope>
    <source>
        <strain evidence="1 2">SM1211</strain>
    </source>
</reference>
<organism evidence="1 2">
    <name type="scientific">Puniceibacterium antarcticum</name>
    <dbReference type="NCBI Taxonomy" id="1206336"/>
    <lineage>
        <taxon>Bacteria</taxon>
        <taxon>Pseudomonadati</taxon>
        <taxon>Pseudomonadota</taxon>
        <taxon>Alphaproteobacteria</taxon>
        <taxon>Rhodobacterales</taxon>
        <taxon>Paracoccaceae</taxon>
        <taxon>Puniceibacterium</taxon>
    </lineage>
</organism>
<dbReference type="EMBL" id="AWWI01000067">
    <property type="protein sequence ID" value="PIL20053.1"/>
    <property type="molecule type" value="Genomic_DNA"/>
</dbReference>
<evidence type="ECO:0000313" key="2">
    <source>
        <dbReference type="Proteomes" id="UP000231259"/>
    </source>
</evidence>
<protein>
    <submittedName>
        <fullName evidence="1">Uncharacterized protein</fullName>
    </submittedName>
</protein>
<proteinExistence type="predicted"/>
<name>A0A2G8REY7_9RHOB</name>
<dbReference type="Proteomes" id="UP000231259">
    <property type="component" value="Unassembled WGS sequence"/>
</dbReference>